<dbReference type="OrthoDB" id="205578at2759"/>
<accession>A0A1Z5JE44</accession>
<evidence type="ECO:0000313" key="2">
    <source>
        <dbReference type="EMBL" id="GAX12216.1"/>
    </source>
</evidence>
<sequence length="135" mass="15588">MADWCSKISFFAWISGDSTDGKNQQQPSNNKASRKNHHANSERPADVNKWNTDETTQHRQPSQPRDTLCRSFSKYSKNENTIYFHKASGTNFEAKVVGVHFDDDPENPYYTIQYTAQDGEKVERQTTEDRLLPVE</sequence>
<proteinExistence type="predicted"/>
<keyword evidence="3" id="KW-1185">Reference proteome</keyword>
<dbReference type="AlphaFoldDB" id="A0A1Z5JE44"/>
<reference evidence="2 3" key="1">
    <citation type="journal article" date="2015" name="Plant Cell">
        <title>Oil accumulation by the oleaginous diatom Fistulifera solaris as revealed by the genome and transcriptome.</title>
        <authorList>
            <person name="Tanaka T."/>
            <person name="Maeda Y."/>
            <person name="Veluchamy A."/>
            <person name="Tanaka M."/>
            <person name="Abida H."/>
            <person name="Marechal E."/>
            <person name="Bowler C."/>
            <person name="Muto M."/>
            <person name="Sunaga Y."/>
            <person name="Tanaka M."/>
            <person name="Yoshino T."/>
            <person name="Taniguchi T."/>
            <person name="Fukuda Y."/>
            <person name="Nemoto M."/>
            <person name="Matsumoto M."/>
            <person name="Wong P.S."/>
            <person name="Aburatani S."/>
            <person name="Fujibuchi W."/>
        </authorList>
    </citation>
    <scope>NUCLEOTIDE SEQUENCE [LARGE SCALE GENOMIC DNA]</scope>
    <source>
        <strain evidence="2 3">JPCC DA0580</strain>
    </source>
</reference>
<dbReference type="InParanoid" id="A0A1Z5JE44"/>
<organism evidence="2 3">
    <name type="scientific">Fistulifera solaris</name>
    <name type="common">Oleaginous diatom</name>
    <dbReference type="NCBI Taxonomy" id="1519565"/>
    <lineage>
        <taxon>Eukaryota</taxon>
        <taxon>Sar</taxon>
        <taxon>Stramenopiles</taxon>
        <taxon>Ochrophyta</taxon>
        <taxon>Bacillariophyta</taxon>
        <taxon>Bacillariophyceae</taxon>
        <taxon>Bacillariophycidae</taxon>
        <taxon>Naviculales</taxon>
        <taxon>Naviculaceae</taxon>
        <taxon>Fistulifera</taxon>
    </lineage>
</organism>
<feature type="compositionally biased region" description="Polar residues" evidence="1">
    <location>
        <begin position="16"/>
        <end position="31"/>
    </location>
</feature>
<evidence type="ECO:0000256" key="1">
    <source>
        <dbReference type="SAM" id="MobiDB-lite"/>
    </source>
</evidence>
<comment type="caution">
    <text evidence="2">The sequence shown here is derived from an EMBL/GenBank/DDBJ whole genome shotgun (WGS) entry which is preliminary data.</text>
</comment>
<feature type="compositionally biased region" description="Basic and acidic residues" evidence="1">
    <location>
        <begin position="39"/>
        <end position="57"/>
    </location>
</feature>
<dbReference type="EMBL" id="BDSP01000050">
    <property type="protein sequence ID" value="GAX12216.1"/>
    <property type="molecule type" value="Genomic_DNA"/>
</dbReference>
<gene>
    <name evidence="2" type="ORF">FisN_1Hh145</name>
</gene>
<dbReference type="Proteomes" id="UP000198406">
    <property type="component" value="Unassembled WGS sequence"/>
</dbReference>
<protein>
    <submittedName>
        <fullName evidence="2">Uncharacterized protein</fullName>
    </submittedName>
</protein>
<feature type="region of interest" description="Disordered" evidence="1">
    <location>
        <begin position="15"/>
        <end position="68"/>
    </location>
</feature>
<name>A0A1Z5JE44_FISSO</name>
<evidence type="ECO:0000313" key="3">
    <source>
        <dbReference type="Proteomes" id="UP000198406"/>
    </source>
</evidence>